<dbReference type="GeneID" id="20078168"/>
<dbReference type="RefSeq" id="XP_008862367.1">
    <property type="nucleotide sequence ID" value="XM_008864145.1"/>
</dbReference>
<dbReference type="AlphaFoldDB" id="A0A024USD5"/>
<organism evidence="3">
    <name type="scientific">Aphanomyces invadans</name>
    <dbReference type="NCBI Taxonomy" id="157072"/>
    <lineage>
        <taxon>Eukaryota</taxon>
        <taxon>Sar</taxon>
        <taxon>Stramenopiles</taxon>
        <taxon>Oomycota</taxon>
        <taxon>Saprolegniomycetes</taxon>
        <taxon>Saprolegniales</taxon>
        <taxon>Verrucalvaceae</taxon>
        <taxon>Aphanomyces</taxon>
    </lineage>
</organism>
<dbReference type="InterPro" id="IPR029071">
    <property type="entry name" value="Ubiquitin-like_domsf"/>
</dbReference>
<dbReference type="PANTHER" id="PTHR28049:SF1">
    <property type="entry name" value="DSC E3 UBIQUITIN LIGASE COMPLEX SUBUNIT 3"/>
    <property type="match status" value="1"/>
</dbReference>
<protein>
    <recommendedName>
        <fullName evidence="2">Ubiquitin-like domain-containing protein</fullName>
    </recommendedName>
</protein>
<dbReference type="InterPro" id="IPR000626">
    <property type="entry name" value="Ubiquitin-like_dom"/>
</dbReference>
<dbReference type="Gene3D" id="3.10.20.90">
    <property type="entry name" value="Phosphatidylinositol 3-kinase Catalytic Subunit, Chain A, domain 1"/>
    <property type="match status" value="1"/>
</dbReference>
<dbReference type="InterPro" id="IPR045226">
    <property type="entry name" value="Dsc3"/>
</dbReference>
<accession>A0A024USD5</accession>
<dbReference type="VEuPathDB" id="FungiDB:H310_01118"/>
<keyword evidence="1" id="KW-0812">Transmembrane</keyword>
<dbReference type="OrthoDB" id="419317at2759"/>
<dbReference type="SUPFAM" id="SSF54236">
    <property type="entry name" value="Ubiquitin-like"/>
    <property type="match status" value="1"/>
</dbReference>
<dbReference type="InterPro" id="IPR025390">
    <property type="entry name" value="Dsc3_C"/>
</dbReference>
<keyword evidence="1" id="KW-0472">Membrane</keyword>
<dbReference type="Pfam" id="PF00240">
    <property type="entry name" value="ubiquitin"/>
    <property type="match status" value="1"/>
</dbReference>
<dbReference type="eggNOG" id="ENOG502QWME">
    <property type="taxonomic scope" value="Eukaryota"/>
</dbReference>
<feature type="transmembrane region" description="Helical" evidence="1">
    <location>
        <begin position="231"/>
        <end position="250"/>
    </location>
</feature>
<dbReference type="GO" id="GO:0005783">
    <property type="term" value="C:endoplasmic reticulum"/>
    <property type="evidence" value="ECO:0007669"/>
    <property type="project" value="TreeGrafter"/>
</dbReference>
<dbReference type="GO" id="GO:0044695">
    <property type="term" value="C:Dsc E3 ubiquitin ligase complex"/>
    <property type="evidence" value="ECO:0007669"/>
    <property type="project" value="InterPro"/>
</dbReference>
<evidence type="ECO:0000259" key="2">
    <source>
        <dbReference type="PROSITE" id="PS50053"/>
    </source>
</evidence>
<dbReference type="EMBL" id="KI913953">
    <property type="protein sequence ID" value="ETW08562.1"/>
    <property type="molecule type" value="Genomic_DNA"/>
</dbReference>
<dbReference type="RefSeq" id="XP_008862369.1">
    <property type="nucleotide sequence ID" value="XM_008864147.1"/>
</dbReference>
<sequence length="283" mass="31871">MMQADDITYGEGIDLESQPLIDANVPTTCMLTLRVKTLSEKPLNIDINATATVGDLKDMIKTKGHAEGKFLRLIHQGKLLNDDKAVLLSSNVKNNDFIHCAMSSVPPKSLVQQMTHQQDDVASDEPNHRRGFDCLRDTLTREEVQALRLHFYPQVSAMISQSVAREGESVEDRIYRVEEEWMAAQGPQSEFALNVRPRGGHITMESFHDSIHRIDMPDMPLIDNEGTTVDMIWGVAMGLILGFFMLFLLWERSIPRRQKLGIVVGVAINLLLNFMQRLTPEGS</sequence>
<dbReference type="EMBL" id="KI913953">
    <property type="protein sequence ID" value="ETW08563.1"/>
    <property type="molecule type" value="Genomic_DNA"/>
</dbReference>
<name>A0A024USD5_9STRA</name>
<keyword evidence="1" id="KW-1133">Transmembrane helix</keyword>
<evidence type="ECO:0000313" key="3">
    <source>
        <dbReference type="EMBL" id="ETW08563.1"/>
    </source>
</evidence>
<proteinExistence type="predicted"/>
<dbReference type="PANTHER" id="PTHR28049">
    <property type="entry name" value="TRANSMEMBRANE PROTEIN YOR223W"/>
    <property type="match status" value="1"/>
</dbReference>
<feature type="domain" description="Ubiquitin-like" evidence="2">
    <location>
        <begin position="31"/>
        <end position="99"/>
    </location>
</feature>
<dbReference type="Pfam" id="PF13373">
    <property type="entry name" value="Dsc3_C"/>
    <property type="match status" value="1"/>
</dbReference>
<gene>
    <name evidence="3" type="ORF">H310_01118</name>
</gene>
<evidence type="ECO:0000256" key="1">
    <source>
        <dbReference type="SAM" id="Phobius"/>
    </source>
</evidence>
<reference evidence="3" key="1">
    <citation type="submission" date="2013-12" db="EMBL/GenBank/DDBJ databases">
        <title>The Genome Sequence of Aphanomyces invadans NJM9701.</title>
        <authorList>
            <consortium name="The Broad Institute Genomics Platform"/>
            <person name="Russ C."/>
            <person name="Tyler B."/>
            <person name="van West P."/>
            <person name="Dieguez-Uribeondo J."/>
            <person name="Young S.K."/>
            <person name="Zeng Q."/>
            <person name="Gargeya S."/>
            <person name="Fitzgerald M."/>
            <person name="Abouelleil A."/>
            <person name="Alvarado L."/>
            <person name="Chapman S.B."/>
            <person name="Gainer-Dewar J."/>
            <person name="Goldberg J."/>
            <person name="Griggs A."/>
            <person name="Gujja S."/>
            <person name="Hansen M."/>
            <person name="Howarth C."/>
            <person name="Imamovic A."/>
            <person name="Ireland A."/>
            <person name="Larimer J."/>
            <person name="McCowan C."/>
            <person name="Murphy C."/>
            <person name="Pearson M."/>
            <person name="Poon T.W."/>
            <person name="Priest M."/>
            <person name="Roberts A."/>
            <person name="Saif S."/>
            <person name="Shea T."/>
            <person name="Sykes S."/>
            <person name="Wortman J."/>
            <person name="Nusbaum C."/>
            <person name="Birren B."/>
        </authorList>
    </citation>
    <scope>NUCLEOTIDE SEQUENCE [LARGE SCALE GENOMIC DNA]</scope>
    <source>
        <strain evidence="3">NJM9701</strain>
    </source>
</reference>
<dbReference type="PROSITE" id="PS50053">
    <property type="entry name" value="UBIQUITIN_2"/>
    <property type="match status" value="1"/>
</dbReference>
<dbReference type="SMART" id="SM00213">
    <property type="entry name" value="UBQ"/>
    <property type="match status" value="1"/>
</dbReference>